<dbReference type="GO" id="GO:0036297">
    <property type="term" value="P:interstrand cross-link repair"/>
    <property type="evidence" value="ECO:0007669"/>
    <property type="project" value="InterPro"/>
</dbReference>
<dbReference type="Pfam" id="PF15865">
    <property type="entry name" value="Fanconi_A_N"/>
    <property type="match status" value="1"/>
</dbReference>
<protein>
    <submittedName>
        <fullName evidence="5">Fanconi anemia group A protein homolog</fullName>
    </submittedName>
</protein>
<organism evidence="4 5">
    <name type="scientific">Frankliniella occidentalis</name>
    <name type="common">Western flower thrips</name>
    <name type="synonym">Euthrips occidentalis</name>
    <dbReference type="NCBI Taxonomy" id="133901"/>
    <lineage>
        <taxon>Eukaryota</taxon>
        <taxon>Metazoa</taxon>
        <taxon>Ecdysozoa</taxon>
        <taxon>Arthropoda</taxon>
        <taxon>Hexapoda</taxon>
        <taxon>Insecta</taxon>
        <taxon>Pterygota</taxon>
        <taxon>Neoptera</taxon>
        <taxon>Paraneoptera</taxon>
        <taxon>Thysanoptera</taxon>
        <taxon>Terebrantia</taxon>
        <taxon>Thripoidea</taxon>
        <taxon>Thripidae</taxon>
        <taxon>Frankliniella</taxon>
    </lineage>
</organism>
<feature type="compositionally biased region" description="Basic residues" evidence="1">
    <location>
        <begin position="598"/>
        <end position="610"/>
    </location>
</feature>
<dbReference type="PANTHER" id="PTHR12047:SF2">
    <property type="entry name" value="FANCONI ANEMIA GROUP A PROTEIN"/>
    <property type="match status" value="1"/>
</dbReference>
<dbReference type="OrthoDB" id="2287188at2759"/>
<feature type="domain" description="Fanconi anaemia group A protein N-terminal" evidence="2">
    <location>
        <begin position="126"/>
        <end position="455"/>
    </location>
</feature>
<dbReference type="GO" id="GO:0043240">
    <property type="term" value="C:Fanconi anaemia nuclear complex"/>
    <property type="evidence" value="ECO:0007669"/>
    <property type="project" value="InterPro"/>
</dbReference>
<dbReference type="KEGG" id="foc:113203203"/>
<dbReference type="Pfam" id="PF24781">
    <property type="entry name" value="FANCA_helical"/>
    <property type="match status" value="1"/>
</dbReference>
<evidence type="ECO:0000313" key="4">
    <source>
        <dbReference type="Proteomes" id="UP000504606"/>
    </source>
</evidence>
<name>A0A6J1RX72_FRAOC</name>
<proteinExistence type="predicted"/>
<evidence type="ECO:0000256" key="1">
    <source>
        <dbReference type="SAM" id="MobiDB-lite"/>
    </source>
</evidence>
<dbReference type="Proteomes" id="UP000504606">
    <property type="component" value="Unplaced"/>
</dbReference>
<reference evidence="5" key="2">
    <citation type="submission" date="2025-08" db="UniProtKB">
        <authorList>
            <consortium name="RefSeq"/>
        </authorList>
    </citation>
    <scope>IDENTIFICATION</scope>
    <source>
        <tissue evidence="5">Whole organism</tissue>
    </source>
</reference>
<accession>A0A6J1RX72</accession>
<sequence>MENLKVFLEEKVNRRSSYCGEDSWVSLNENLNRWKEQDVLHNYESAVFKVNAGVNRCDTFSLIHGCVHVLHSIARKSKHPFALVPEDCKKLCTAAMRDLQFLKERKFLDKHVFVTGLLSTEFTFPLEVIWELHKADILQISSYVLKKFPVGSDSVLSSSVLWLLLNSKNSPEYVEIVIDVFASLLSASQSGPFNVQLSTICAVNLKKCTDEIIRWVLDSPPLCSESIDFNFLSSAKLLSTCGSEAIEQFILTYFLLPLCEQNEPNSIQSLLHAVEMQEKTTLETVSNSYRSLLVSIVRALGDDKVVSQICAAVVKPSVNFKVIFLLTAAVLSENPECCENFQRLIDELIQLGLEGGRQTELSAGFLLARHCCTCDSKTFSTYSSWFSSYFGPDSATARNAVHFQSLMQLLTDIVPVDSAENLRVHINKVPQAPTSCNSILHDYTVLARTRLADLNETSELAGLFSDSRQETYPGLDFKQGDIVKVLLHYQQTNEVMKPVLEASIFRRTYFRNIFLVELLGLPGSSEKVFKPEEFGLNNTTRHDFILALKAMGKVPDKLFRAYTDIKFSQEVEKTERLAERSEQTEKEINSEAKSDLSKRKRSLQVRPKRQ</sequence>
<dbReference type="RefSeq" id="XP_026273564.1">
    <property type="nucleotide sequence ID" value="XM_026417779.2"/>
</dbReference>
<feature type="domain" description="Fanconi anaemia group A protein helical" evidence="3">
    <location>
        <begin position="480"/>
        <end position="563"/>
    </location>
</feature>
<dbReference type="PANTHER" id="PTHR12047">
    <property type="entry name" value="FANCONI ANEMIA GROUP A PROTEIN"/>
    <property type="match status" value="1"/>
</dbReference>
<dbReference type="InterPro" id="IPR003516">
    <property type="entry name" value="FANCA"/>
</dbReference>
<feature type="compositionally biased region" description="Basic and acidic residues" evidence="1">
    <location>
        <begin position="573"/>
        <end position="597"/>
    </location>
</feature>
<dbReference type="AlphaFoldDB" id="A0A6J1RX72"/>
<evidence type="ECO:0000313" key="5">
    <source>
        <dbReference type="RefSeq" id="XP_026273564.1"/>
    </source>
</evidence>
<evidence type="ECO:0000259" key="3">
    <source>
        <dbReference type="Pfam" id="PF24781"/>
    </source>
</evidence>
<evidence type="ECO:0000259" key="2">
    <source>
        <dbReference type="Pfam" id="PF15865"/>
    </source>
</evidence>
<dbReference type="InterPro" id="IPR055386">
    <property type="entry name" value="FANCA_helical"/>
</dbReference>
<feature type="region of interest" description="Disordered" evidence="1">
    <location>
        <begin position="573"/>
        <end position="610"/>
    </location>
</feature>
<dbReference type="GeneID" id="113203203"/>
<reference evidence="5" key="1">
    <citation type="journal article" date="2018" name="Proc. Natl. Acad. Sci. U.S.A.">
        <title>Phylogenomics and the evolution of hemipteroid insects.</title>
        <authorList>
            <person name="Johnson K.P."/>
            <person name="Dietrich C.H."/>
            <person name="Friedrich F."/>
            <person name="Beutel R.G."/>
            <person name="Wipfler B."/>
            <person name="Peters R.S."/>
            <person name="Allen J.M."/>
            <person name="Petersen M."/>
            <person name="Donath A."/>
            <person name="Walden K.K."/>
            <person name="Kozlov A.M."/>
            <person name="Podsiadlowski L."/>
            <person name="Mayer C."/>
            <person name="Meusemann K."/>
            <person name="Vasilikopoulos A."/>
            <person name="Waterhouse R.M."/>
            <person name="Cameron S.L."/>
            <person name="Weirauch C."/>
            <person name="Swanson D.R."/>
            <person name="Percy D.M."/>
            <person name="Hardy N.B."/>
            <person name="Terry I."/>
            <person name="Liu S."/>
            <person name="Zhou X."/>
            <person name="Misof B."/>
            <person name="Robertson H.M."/>
            <person name="Yoshizawa K."/>
        </authorList>
    </citation>
    <scope>NUCLEOTIDE SEQUENCE</scope>
    <source>
        <tissue evidence="5">Whole organism</tissue>
    </source>
</reference>
<gene>
    <name evidence="5" type="primary">LOC113203203</name>
</gene>
<dbReference type="InterPro" id="IPR031729">
    <property type="entry name" value="Fanconi_A_N"/>
</dbReference>
<keyword evidence="4" id="KW-1185">Reference proteome</keyword>